<evidence type="ECO:0000313" key="6">
    <source>
        <dbReference type="Proteomes" id="UP000317078"/>
    </source>
</evidence>
<evidence type="ECO:0000259" key="4">
    <source>
        <dbReference type="SMART" id="SM01008"/>
    </source>
</evidence>
<dbReference type="InterPro" id="IPR000674">
    <property type="entry name" value="Ald_Oxase/Xan_DH_a/b"/>
</dbReference>
<gene>
    <name evidence="5" type="ORF">EAH89_05110</name>
</gene>
<dbReference type="Pfam" id="PF20256">
    <property type="entry name" value="MoCoBD_2"/>
    <property type="match status" value="1"/>
</dbReference>
<dbReference type="PANTHER" id="PTHR11908:SF132">
    <property type="entry name" value="ALDEHYDE OXIDASE 1-RELATED"/>
    <property type="match status" value="1"/>
</dbReference>
<dbReference type="Pfam" id="PF02738">
    <property type="entry name" value="MoCoBD_1"/>
    <property type="match status" value="1"/>
</dbReference>
<dbReference type="GO" id="GO:0005506">
    <property type="term" value="F:iron ion binding"/>
    <property type="evidence" value="ECO:0007669"/>
    <property type="project" value="InterPro"/>
</dbReference>
<dbReference type="SMART" id="SM01008">
    <property type="entry name" value="Ald_Xan_dh_C"/>
    <property type="match status" value="1"/>
</dbReference>
<dbReference type="SUPFAM" id="SSF54665">
    <property type="entry name" value="CO dehydrogenase molybdoprotein N-domain-like"/>
    <property type="match status" value="1"/>
</dbReference>
<sequence>MEKNGIGQPVRRREDVRLLTGRGRYTDDIDPPGCAHAVVLRSPHAHARILGIETRAAAALPGVIGILTGHDAAADGLGRLATLFDVPGRDAPLFDPGRDILQTERVRYVGDPVALVVAETRQGALDAAELVEVEYEPLPAVTDTAAAAAPGAPVIWEGRADNLCVLWDSGRAAEVDAACAAARRTVSVSLVNNRMVANPMEPRVAIGEWDAESGRYLLHGPSQGTHRLRDNLAKLALKVPPAGLRVVSPDVGGGFGARGKLMPENALVLWAARRLGRPVKWLAGRTETFQSDPHGRDQVTTAEMALDEGGKCLAVRIRTVASMGAYLMDMGPRVPTTGGARVMGTVYDCTAINNQVRCVFTNTVPTDAFRGAGRPETAYIMERLFDRAAEALGIGRDEIRRRNYIRQEAMPFRNAAGNLIDSGDFAGTQAMALRLADWDGFPVRRAASRAAGRLRGIGLGYFIEASGGLTSETVRLRITPSGRVELRVGTFSHGQGHETAFLQIVAERLGLDPDAMDFVQGDSDELPAGSGTGGSRSSQMGGVAVLRASNAVAEKARRIAAHLLEAAPGDVELAEGRFRVAGTDIGVDWPRVIAAAHDPARLPEGETPGLDELLTYTRDTECNFPNGCHVAEVEVDPETGQVTLARYAAVDDVGNVINPLLVHGQMHGGIMTGIGQALMEEARYDAESGQFLTSTFQDYALPRAGDACGFDLALNVVPTPTNDLGVKGAGEGGACGAPPAIVSAVCDALGVDHIDMPLTAEKVWRAMALSRTASRRAAE</sequence>
<dbReference type="GO" id="GO:0016491">
    <property type="term" value="F:oxidoreductase activity"/>
    <property type="evidence" value="ECO:0007669"/>
    <property type="project" value="UniProtKB-KW"/>
</dbReference>
<dbReference type="OrthoDB" id="7374166at2"/>
<evidence type="ECO:0000313" key="5">
    <source>
        <dbReference type="EMBL" id="TPG59623.1"/>
    </source>
</evidence>
<keyword evidence="2" id="KW-0560">Oxidoreductase</keyword>
<evidence type="ECO:0000256" key="2">
    <source>
        <dbReference type="ARBA" id="ARBA00023002"/>
    </source>
</evidence>
<organism evidence="5 6">
    <name type="scientific">Muricoccus nepalensis</name>
    <dbReference type="NCBI Taxonomy" id="1854500"/>
    <lineage>
        <taxon>Bacteria</taxon>
        <taxon>Pseudomonadati</taxon>
        <taxon>Pseudomonadota</taxon>
        <taxon>Alphaproteobacteria</taxon>
        <taxon>Acetobacterales</taxon>
        <taxon>Roseomonadaceae</taxon>
        <taxon>Muricoccus</taxon>
    </lineage>
</organism>
<accession>A0A502GFY9</accession>
<dbReference type="InterPro" id="IPR037165">
    <property type="entry name" value="AldOxase/xan_DH_Mopterin-bd_sf"/>
</dbReference>
<protein>
    <submittedName>
        <fullName evidence="5">Xanthine dehydrogenase family protein molybdopterin-binding subunit</fullName>
    </submittedName>
</protein>
<dbReference type="InterPro" id="IPR008274">
    <property type="entry name" value="AldOxase/xan_DH_MoCoBD1"/>
</dbReference>
<comment type="caution">
    <text evidence="5">The sequence shown here is derived from an EMBL/GenBank/DDBJ whole genome shotgun (WGS) entry which is preliminary data.</text>
</comment>
<name>A0A502GFY9_9PROT</name>
<proteinExistence type="predicted"/>
<keyword evidence="1" id="KW-0500">Molybdenum</keyword>
<dbReference type="InterPro" id="IPR016208">
    <property type="entry name" value="Ald_Oxase/xanthine_DH-like"/>
</dbReference>
<evidence type="ECO:0000256" key="1">
    <source>
        <dbReference type="ARBA" id="ARBA00022505"/>
    </source>
</evidence>
<reference evidence="5 6" key="1">
    <citation type="journal article" date="2019" name="Environ. Microbiol.">
        <title>Species interactions and distinct microbial communities in high Arctic permafrost affected cryosols are associated with the CH4 and CO2 gas fluxes.</title>
        <authorList>
            <person name="Altshuler I."/>
            <person name="Hamel J."/>
            <person name="Turney S."/>
            <person name="Magnuson E."/>
            <person name="Levesque R."/>
            <person name="Greer C."/>
            <person name="Whyte L.G."/>
        </authorList>
    </citation>
    <scope>NUCLEOTIDE SEQUENCE [LARGE SCALE GENOMIC DNA]</scope>
    <source>
        <strain evidence="5 6">S9.3B</strain>
    </source>
</reference>
<dbReference type="AlphaFoldDB" id="A0A502GFY9"/>
<dbReference type="InterPro" id="IPR036856">
    <property type="entry name" value="Ald_Oxase/Xan_DH_a/b_sf"/>
</dbReference>
<feature type="domain" description="Aldehyde oxidase/xanthine dehydrogenase a/b hammerhead" evidence="4">
    <location>
        <begin position="20"/>
        <end position="139"/>
    </location>
</feature>
<dbReference type="Pfam" id="PF01315">
    <property type="entry name" value="Ald_Xan_dh_C"/>
    <property type="match status" value="1"/>
</dbReference>
<keyword evidence="6" id="KW-1185">Reference proteome</keyword>
<dbReference type="SUPFAM" id="SSF56003">
    <property type="entry name" value="Molybdenum cofactor-binding domain"/>
    <property type="match status" value="1"/>
</dbReference>
<dbReference type="Gene3D" id="3.30.365.10">
    <property type="entry name" value="Aldehyde oxidase/xanthine dehydrogenase, molybdopterin binding domain"/>
    <property type="match status" value="4"/>
</dbReference>
<dbReference type="Proteomes" id="UP000317078">
    <property type="component" value="Unassembled WGS sequence"/>
</dbReference>
<dbReference type="EMBL" id="RCZP01000003">
    <property type="protein sequence ID" value="TPG59623.1"/>
    <property type="molecule type" value="Genomic_DNA"/>
</dbReference>
<dbReference type="PANTHER" id="PTHR11908">
    <property type="entry name" value="XANTHINE DEHYDROGENASE"/>
    <property type="match status" value="1"/>
</dbReference>
<dbReference type="Gene3D" id="3.90.1170.50">
    <property type="entry name" value="Aldehyde oxidase/xanthine dehydrogenase, a/b hammerhead"/>
    <property type="match status" value="1"/>
</dbReference>
<dbReference type="RefSeq" id="WP_140881717.1">
    <property type="nucleotide sequence ID" value="NZ_RCZP01000003.1"/>
</dbReference>
<dbReference type="InterPro" id="IPR046867">
    <property type="entry name" value="AldOxase/xan_DH_MoCoBD2"/>
</dbReference>
<evidence type="ECO:0000256" key="3">
    <source>
        <dbReference type="SAM" id="MobiDB-lite"/>
    </source>
</evidence>
<feature type="region of interest" description="Disordered" evidence="3">
    <location>
        <begin position="520"/>
        <end position="540"/>
    </location>
</feature>